<sequence length="169" mass="19022">MRVGWMSSPIIFSLSEDDNSMRLIYRLEHDLERDHERVSLAQALTLDKTRPLMGLKGTYGLFGSADWWDSIRQGQMPLLFISGVILRAYVAGQDKHQANNMLDLELKDGSVRAVGIYVNDREDVRLFRPGYKASVVYALDELKQQPASDGGVNYSKVALEMAISLQSVI</sequence>
<dbReference type="Proteomes" id="UP000509545">
    <property type="component" value="Chromosome"/>
</dbReference>
<evidence type="ECO:0000313" key="1">
    <source>
        <dbReference type="EMBL" id="QKS80598.1"/>
    </source>
</evidence>
<name>A0A6N1C5H5_9PSED</name>
<organism evidence="1 2">
    <name type="scientific">Pseudomonas bijieensis</name>
    <dbReference type="NCBI Taxonomy" id="2681983"/>
    <lineage>
        <taxon>Bacteria</taxon>
        <taxon>Pseudomonadati</taxon>
        <taxon>Pseudomonadota</taxon>
        <taxon>Gammaproteobacteria</taxon>
        <taxon>Pseudomonadales</taxon>
        <taxon>Pseudomonadaceae</taxon>
        <taxon>Pseudomonas</taxon>
    </lineage>
</organism>
<dbReference type="AlphaFoldDB" id="A0A6N1C5H5"/>
<gene>
    <name evidence="1" type="ORF">GN234_00960</name>
</gene>
<reference evidence="1 2" key="1">
    <citation type="submission" date="2020-02" db="EMBL/GenBank/DDBJ databases">
        <authorList>
            <person name="Liang J."/>
        </authorList>
    </citation>
    <scope>NUCLEOTIDE SEQUENCE [LARGE SCALE GENOMIC DNA]</scope>
    <source>
        <strain evidence="1 2">L22-9</strain>
    </source>
</reference>
<dbReference type="EMBL" id="CP048810">
    <property type="protein sequence ID" value="QKS80598.1"/>
    <property type="molecule type" value="Genomic_DNA"/>
</dbReference>
<protein>
    <submittedName>
        <fullName evidence="1">Uncharacterized protein</fullName>
    </submittedName>
</protein>
<proteinExistence type="predicted"/>
<accession>A0A6N1C5H5</accession>
<dbReference type="KEGG" id="pbz:GN234_00960"/>
<evidence type="ECO:0000313" key="2">
    <source>
        <dbReference type="Proteomes" id="UP000509545"/>
    </source>
</evidence>
<keyword evidence="2" id="KW-1185">Reference proteome</keyword>